<evidence type="ECO:0000259" key="1">
    <source>
        <dbReference type="Pfam" id="PF20167"/>
    </source>
</evidence>
<organism evidence="2 3">
    <name type="scientific">Capsicum annuum</name>
    <name type="common">Capsicum pepper</name>
    <dbReference type="NCBI Taxonomy" id="4072"/>
    <lineage>
        <taxon>Eukaryota</taxon>
        <taxon>Viridiplantae</taxon>
        <taxon>Streptophyta</taxon>
        <taxon>Embryophyta</taxon>
        <taxon>Tracheophyta</taxon>
        <taxon>Spermatophyta</taxon>
        <taxon>Magnoliopsida</taxon>
        <taxon>eudicotyledons</taxon>
        <taxon>Gunneridae</taxon>
        <taxon>Pentapetalae</taxon>
        <taxon>asterids</taxon>
        <taxon>lamiids</taxon>
        <taxon>Solanales</taxon>
        <taxon>Solanaceae</taxon>
        <taxon>Solanoideae</taxon>
        <taxon>Capsiceae</taxon>
        <taxon>Capsicum</taxon>
    </lineage>
</organism>
<dbReference type="Proteomes" id="UP000222542">
    <property type="component" value="Unassembled WGS sequence"/>
</dbReference>
<evidence type="ECO:0000313" key="3">
    <source>
        <dbReference type="Proteomes" id="UP000222542"/>
    </source>
</evidence>
<gene>
    <name evidence="2" type="ORF">T459_27498</name>
</gene>
<proteinExistence type="predicted"/>
<feature type="domain" description="Putative plant transposon protein" evidence="1">
    <location>
        <begin position="68"/>
        <end position="178"/>
    </location>
</feature>
<protein>
    <recommendedName>
        <fullName evidence="1">Putative plant transposon protein domain-containing protein</fullName>
    </recommendedName>
</protein>
<dbReference type="AlphaFoldDB" id="A0A2G2YEL9"/>
<dbReference type="EMBL" id="AYRZ02000011">
    <property type="protein sequence ID" value="PHT68011.1"/>
    <property type="molecule type" value="Genomic_DNA"/>
</dbReference>
<dbReference type="Pfam" id="PF20167">
    <property type="entry name" value="Transposase_32"/>
    <property type="match status" value="1"/>
</dbReference>
<sequence length="332" mass="38323">MAPQCSKLINKYDRIRFISYGANEWDKEAVGRHLIEESGLALTEADGKLIRPVFASIEPRSWIKFAQNFWTCSVNTYLCPLEIEWHVDTHGQRDWFSARNISLDVKVWMLFLSSRLEPNRNTYEIRPRRARWLYAIMQSCPINNGRIICETMKHYGTKKSIRSFYFGSTITQLFNILGNPPAPDFGFVMPINIWMPTLRALELCVGPNKGAGRRIPVREEFAAYVERNMINTVVAILQLTNVPAIPPFTFQNMDFNFFARHVNFQPSLHEDHPLHGGIVPKNAPHTGIQEYHKFVAEVFDPKYAYIDMTLKKLFGMSKTSIGSRKRSSTNKE</sequence>
<accession>A0A2G2YEL9</accession>
<comment type="caution">
    <text evidence="2">The sequence shown here is derived from an EMBL/GenBank/DDBJ whole genome shotgun (WGS) entry which is preliminary data.</text>
</comment>
<reference evidence="2 3" key="1">
    <citation type="journal article" date="2014" name="Nat. Genet.">
        <title>Genome sequence of the hot pepper provides insights into the evolution of pungency in Capsicum species.</title>
        <authorList>
            <person name="Kim S."/>
            <person name="Park M."/>
            <person name="Yeom S.I."/>
            <person name="Kim Y.M."/>
            <person name="Lee J.M."/>
            <person name="Lee H.A."/>
            <person name="Seo E."/>
            <person name="Choi J."/>
            <person name="Cheong K."/>
            <person name="Kim K.T."/>
            <person name="Jung K."/>
            <person name="Lee G.W."/>
            <person name="Oh S.K."/>
            <person name="Bae C."/>
            <person name="Kim S.B."/>
            <person name="Lee H.Y."/>
            <person name="Kim S.Y."/>
            <person name="Kim M.S."/>
            <person name="Kang B.C."/>
            <person name="Jo Y.D."/>
            <person name="Yang H.B."/>
            <person name="Jeong H.J."/>
            <person name="Kang W.H."/>
            <person name="Kwon J.K."/>
            <person name="Shin C."/>
            <person name="Lim J.Y."/>
            <person name="Park J.H."/>
            <person name="Huh J.H."/>
            <person name="Kim J.S."/>
            <person name="Kim B.D."/>
            <person name="Cohen O."/>
            <person name="Paran I."/>
            <person name="Suh M.C."/>
            <person name="Lee S.B."/>
            <person name="Kim Y.K."/>
            <person name="Shin Y."/>
            <person name="Noh S.J."/>
            <person name="Park J."/>
            <person name="Seo Y.S."/>
            <person name="Kwon S.Y."/>
            <person name="Kim H.A."/>
            <person name="Park J.M."/>
            <person name="Kim H.J."/>
            <person name="Choi S.B."/>
            <person name="Bosland P.W."/>
            <person name="Reeves G."/>
            <person name="Jo S.H."/>
            <person name="Lee B.W."/>
            <person name="Cho H.T."/>
            <person name="Choi H.S."/>
            <person name="Lee M.S."/>
            <person name="Yu Y."/>
            <person name="Do Choi Y."/>
            <person name="Park B.S."/>
            <person name="van Deynze A."/>
            <person name="Ashrafi H."/>
            <person name="Hill T."/>
            <person name="Kim W.T."/>
            <person name="Pai H.S."/>
            <person name="Ahn H.K."/>
            <person name="Yeam I."/>
            <person name="Giovannoni J.J."/>
            <person name="Rose J.K."/>
            <person name="Sorensen I."/>
            <person name="Lee S.J."/>
            <person name="Kim R.W."/>
            <person name="Choi I.Y."/>
            <person name="Choi B.S."/>
            <person name="Lim J.S."/>
            <person name="Lee Y.H."/>
            <person name="Choi D."/>
        </authorList>
    </citation>
    <scope>NUCLEOTIDE SEQUENCE [LARGE SCALE GENOMIC DNA]</scope>
    <source>
        <strain evidence="3">cv. CM334</strain>
    </source>
</reference>
<keyword evidence="3" id="KW-1185">Reference proteome</keyword>
<dbReference type="Gramene" id="PHT68011">
    <property type="protein sequence ID" value="PHT68011"/>
    <property type="gene ID" value="T459_27498"/>
</dbReference>
<evidence type="ECO:0000313" key="2">
    <source>
        <dbReference type="EMBL" id="PHT68011.1"/>
    </source>
</evidence>
<dbReference type="InterPro" id="IPR046796">
    <property type="entry name" value="Transposase_32_dom"/>
</dbReference>
<reference evidence="2 3" key="2">
    <citation type="journal article" date="2017" name="Genome Biol.">
        <title>New reference genome sequences of hot pepper reveal the massive evolution of plant disease-resistance genes by retroduplication.</title>
        <authorList>
            <person name="Kim S."/>
            <person name="Park J."/>
            <person name="Yeom S.I."/>
            <person name="Kim Y.M."/>
            <person name="Seo E."/>
            <person name="Kim K.T."/>
            <person name="Kim M.S."/>
            <person name="Lee J.M."/>
            <person name="Cheong K."/>
            <person name="Shin H.S."/>
            <person name="Kim S.B."/>
            <person name="Han K."/>
            <person name="Lee J."/>
            <person name="Park M."/>
            <person name="Lee H.A."/>
            <person name="Lee H.Y."/>
            <person name="Lee Y."/>
            <person name="Oh S."/>
            <person name="Lee J.H."/>
            <person name="Choi E."/>
            <person name="Choi E."/>
            <person name="Lee S.E."/>
            <person name="Jeon J."/>
            <person name="Kim H."/>
            <person name="Choi G."/>
            <person name="Song H."/>
            <person name="Lee J."/>
            <person name="Lee S.C."/>
            <person name="Kwon J.K."/>
            <person name="Lee H.Y."/>
            <person name="Koo N."/>
            <person name="Hong Y."/>
            <person name="Kim R.W."/>
            <person name="Kang W.H."/>
            <person name="Huh J.H."/>
            <person name="Kang B.C."/>
            <person name="Yang T.J."/>
            <person name="Lee Y.H."/>
            <person name="Bennetzen J.L."/>
            <person name="Choi D."/>
        </authorList>
    </citation>
    <scope>NUCLEOTIDE SEQUENCE [LARGE SCALE GENOMIC DNA]</scope>
    <source>
        <strain evidence="3">cv. CM334</strain>
    </source>
</reference>
<name>A0A2G2YEL9_CAPAN</name>